<name>A0A7T8K6R5_CALRO</name>
<keyword evidence="2" id="KW-1185">Reference proteome</keyword>
<sequence length="241" mass="28631">LCQDILNTEKAFFNLNKKINISFERLHNPSSYDGLSILSFKDLWKSLNLYWIQKLWAMDEFWSIHLVKCINLNYRSDPYAGLKKVFHELSQYSSRIQKLCNSLELSIKNFEISLKWEMPTRECFNDLNTYSRSLNFAVETANKELLIYKLAFSRYTHFFGKHVPIIKPEVPFRLKLFNTPSSKFRNLSQTPTLEPFINYLKRRQLNLTVSMSTKMIKNPLLSSSKRWFKYRALTGTLEVRE</sequence>
<reference evidence="2" key="1">
    <citation type="submission" date="2021-01" db="EMBL/GenBank/DDBJ databases">
        <title>Caligus Genome Assembly.</title>
        <authorList>
            <person name="Gallardo-Escarate C."/>
        </authorList>
    </citation>
    <scope>NUCLEOTIDE SEQUENCE [LARGE SCALE GENOMIC DNA]</scope>
</reference>
<gene>
    <name evidence="1" type="ORF">FKW44_009560</name>
</gene>
<organism evidence="1 2">
    <name type="scientific">Caligus rogercresseyi</name>
    <name type="common">Sea louse</name>
    <dbReference type="NCBI Taxonomy" id="217165"/>
    <lineage>
        <taxon>Eukaryota</taxon>
        <taxon>Metazoa</taxon>
        <taxon>Ecdysozoa</taxon>
        <taxon>Arthropoda</taxon>
        <taxon>Crustacea</taxon>
        <taxon>Multicrustacea</taxon>
        <taxon>Hexanauplia</taxon>
        <taxon>Copepoda</taxon>
        <taxon>Siphonostomatoida</taxon>
        <taxon>Caligidae</taxon>
        <taxon>Caligus</taxon>
    </lineage>
</organism>
<protein>
    <submittedName>
        <fullName evidence="1">Uncharacterized protein</fullName>
    </submittedName>
</protein>
<dbReference type="AlphaFoldDB" id="A0A7T8K6R5"/>
<dbReference type="Proteomes" id="UP000595437">
    <property type="component" value="Chromosome 6"/>
</dbReference>
<evidence type="ECO:0000313" key="1">
    <source>
        <dbReference type="EMBL" id="QQP49047.1"/>
    </source>
</evidence>
<accession>A0A7T8K6R5</accession>
<proteinExistence type="predicted"/>
<feature type="non-terminal residue" evidence="1">
    <location>
        <position position="1"/>
    </location>
</feature>
<dbReference type="EMBL" id="CP045895">
    <property type="protein sequence ID" value="QQP49047.1"/>
    <property type="molecule type" value="Genomic_DNA"/>
</dbReference>
<feature type="non-terminal residue" evidence="1">
    <location>
        <position position="241"/>
    </location>
</feature>
<evidence type="ECO:0000313" key="2">
    <source>
        <dbReference type="Proteomes" id="UP000595437"/>
    </source>
</evidence>